<dbReference type="Gene3D" id="3.40.33.10">
    <property type="entry name" value="CAP"/>
    <property type="match status" value="1"/>
</dbReference>
<dbReference type="EMBL" id="SUPK01000003">
    <property type="protein sequence ID" value="TJY42943.1"/>
    <property type="molecule type" value="Genomic_DNA"/>
</dbReference>
<dbReference type="CDD" id="cd05379">
    <property type="entry name" value="CAP_bacterial"/>
    <property type="match status" value="1"/>
</dbReference>
<keyword evidence="1" id="KW-0732">Signal</keyword>
<feature type="domain" description="SCP" evidence="2">
    <location>
        <begin position="100"/>
        <end position="208"/>
    </location>
</feature>
<dbReference type="InterPro" id="IPR035940">
    <property type="entry name" value="CAP_sf"/>
</dbReference>
<protein>
    <submittedName>
        <fullName evidence="3">SCP-like extracellular</fullName>
    </submittedName>
</protein>
<feature type="signal peptide" evidence="1">
    <location>
        <begin position="1"/>
        <end position="20"/>
    </location>
</feature>
<feature type="chain" id="PRO_5020209221" evidence="1">
    <location>
        <begin position="21"/>
        <end position="213"/>
    </location>
</feature>
<proteinExistence type="predicted"/>
<dbReference type="InterPro" id="IPR014258">
    <property type="entry name" value="CAP_domain_YkwD-like"/>
</dbReference>
<organism evidence="3 4">
    <name type="scientific">Cohnella pontilimi</name>
    <dbReference type="NCBI Taxonomy" id="2564100"/>
    <lineage>
        <taxon>Bacteria</taxon>
        <taxon>Bacillati</taxon>
        <taxon>Bacillota</taxon>
        <taxon>Bacilli</taxon>
        <taxon>Bacillales</taxon>
        <taxon>Paenibacillaceae</taxon>
        <taxon>Cohnella</taxon>
    </lineage>
</organism>
<dbReference type="SUPFAM" id="SSF55797">
    <property type="entry name" value="PR-1-like"/>
    <property type="match status" value="1"/>
</dbReference>
<dbReference type="NCBIfam" id="TIGR02909">
    <property type="entry name" value="spore_YkwD"/>
    <property type="match status" value="1"/>
</dbReference>
<dbReference type="PANTHER" id="PTHR31157:SF1">
    <property type="entry name" value="SCP DOMAIN-CONTAINING PROTEIN"/>
    <property type="match status" value="1"/>
</dbReference>
<dbReference type="AlphaFoldDB" id="A0A4U0FDE9"/>
<evidence type="ECO:0000313" key="3">
    <source>
        <dbReference type="EMBL" id="TJY42943.1"/>
    </source>
</evidence>
<comment type="caution">
    <text evidence="3">The sequence shown here is derived from an EMBL/GenBank/DDBJ whole genome shotgun (WGS) entry which is preliminary data.</text>
</comment>
<reference evidence="3 4" key="1">
    <citation type="submission" date="2019-04" db="EMBL/GenBank/DDBJ databases">
        <title>Cohnella sp. nov., isolated from soil.</title>
        <authorList>
            <person name="Kim W."/>
        </authorList>
    </citation>
    <scope>NUCLEOTIDE SEQUENCE [LARGE SCALE GENOMIC DNA]</scope>
    <source>
        <strain evidence="3 4">CAU 1483</strain>
    </source>
</reference>
<dbReference type="Pfam" id="PF00188">
    <property type="entry name" value="CAP"/>
    <property type="match status" value="1"/>
</dbReference>
<accession>A0A4U0FDE9</accession>
<evidence type="ECO:0000313" key="4">
    <source>
        <dbReference type="Proteomes" id="UP000309673"/>
    </source>
</evidence>
<dbReference type="Proteomes" id="UP000309673">
    <property type="component" value="Unassembled WGS sequence"/>
</dbReference>
<name>A0A4U0FDE9_9BACL</name>
<dbReference type="PANTHER" id="PTHR31157">
    <property type="entry name" value="SCP DOMAIN-CONTAINING PROTEIN"/>
    <property type="match status" value="1"/>
</dbReference>
<evidence type="ECO:0000259" key="2">
    <source>
        <dbReference type="Pfam" id="PF00188"/>
    </source>
</evidence>
<gene>
    <name evidence="3" type="ORF">E5161_07785</name>
</gene>
<dbReference type="OrthoDB" id="9783944at2"/>
<sequence length="213" mass="23322">MLTVGALALAISAPAATASAATTTNVQYKVYYYTQGSNADVNAWIQQYLRQVQAQYPQYRWTYQPVAQKPAAKPVTTKPSAQPAKTGTTAQVSNFASQVFNLVNQERAKAGLKALKLDSALSNMALVKAKDMKNNNYFSHNSPTYGSPFDMMKKFGISYGYAGENIAMGQKSPQEVMTAWMNSPGHKANILSQNFSKIGVAYYNGEWVQEFTG</sequence>
<keyword evidence="4" id="KW-1185">Reference proteome</keyword>
<dbReference type="InterPro" id="IPR014044">
    <property type="entry name" value="CAP_dom"/>
</dbReference>
<evidence type="ECO:0000256" key="1">
    <source>
        <dbReference type="SAM" id="SignalP"/>
    </source>
</evidence>